<feature type="region of interest" description="Disordered" evidence="12">
    <location>
        <begin position="189"/>
        <end position="227"/>
    </location>
</feature>
<keyword evidence="15" id="KW-1185">Reference proteome</keyword>
<proteinExistence type="inferred from homology"/>
<dbReference type="Proteomes" id="UP001328107">
    <property type="component" value="Unassembled WGS sequence"/>
</dbReference>
<keyword evidence="6" id="KW-1003">Cell membrane</keyword>
<feature type="compositionally biased region" description="Basic and acidic residues" evidence="12">
    <location>
        <begin position="192"/>
        <end position="210"/>
    </location>
</feature>
<organism evidence="14 15">
    <name type="scientific">Pristionchus mayeri</name>
    <dbReference type="NCBI Taxonomy" id="1317129"/>
    <lineage>
        <taxon>Eukaryota</taxon>
        <taxon>Metazoa</taxon>
        <taxon>Ecdysozoa</taxon>
        <taxon>Nematoda</taxon>
        <taxon>Chromadorea</taxon>
        <taxon>Rhabditida</taxon>
        <taxon>Rhabditina</taxon>
        <taxon>Diplogasteromorpha</taxon>
        <taxon>Diplogasteroidea</taxon>
        <taxon>Neodiplogasteridae</taxon>
        <taxon>Pristionchus</taxon>
    </lineage>
</organism>
<reference evidence="15" key="1">
    <citation type="submission" date="2022-10" db="EMBL/GenBank/DDBJ databases">
        <title>Genome assembly of Pristionchus species.</title>
        <authorList>
            <person name="Yoshida K."/>
            <person name="Sommer R.J."/>
        </authorList>
    </citation>
    <scope>NUCLEOTIDE SEQUENCE [LARGE SCALE GENOMIC DNA]</scope>
    <source>
        <strain evidence="15">RS5460</strain>
    </source>
</reference>
<comment type="caution">
    <text evidence="14">The sequence shown here is derived from an EMBL/GenBank/DDBJ whole genome shotgun (WGS) entry which is preliminary data.</text>
</comment>
<evidence type="ECO:0000256" key="11">
    <source>
        <dbReference type="ARBA" id="ARBA00023136"/>
    </source>
</evidence>
<dbReference type="AlphaFoldDB" id="A0AAN5I8E6"/>
<evidence type="ECO:0000256" key="9">
    <source>
        <dbReference type="ARBA" id="ARBA00022824"/>
    </source>
</evidence>
<accession>A0AAN5I8E6</accession>
<dbReference type="PANTHER" id="PTHR32510">
    <property type="entry name" value="TRANSMEMBRANE PROTEIN 98"/>
    <property type="match status" value="1"/>
</dbReference>
<keyword evidence="10 13" id="KW-1133">Transmembrane helix</keyword>
<evidence type="ECO:0000313" key="14">
    <source>
        <dbReference type="EMBL" id="GMR54106.1"/>
    </source>
</evidence>
<protein>
    <recommendedName>
        <fullName evidence="5">Transmembrane protein 98</fullName>
    </recommendedName>
</protein>
<dbReference type="PANTHER" id="PTHR32510:SF3">
    <property type="entry name" value="TRANSMEMBRANE PROTEIN 98"/>
    <property type="match status" value="1"/>
</dbReference>
<evidence type="ECO:0000256" key="13">
    <source>
        <dbReference type="SAM" id="Phobius"/>
    </source>
</evidence>
<comment type="similarity">
    <text evidence="4">Belongs to the TMEM98 family.</text>
</comment>
<gene>
    <name evidence="14" type="ORF">PMAYCL1PPCAC_24301</name>
</gene>
<dbReference type="GO" id="GO:0005576">
    <property type="term" value="C:extracellular region"/>
    <property type="evidence" value="ECO:0007669"/>
    <property type="project" value="UniProtKB-SubCell"/>
</dbReference>
<keyword evidence="11 13" id="KW-0472">Membrane</keyword>
<name>A0AAN5I8E6_9BILA</name>
<evidence type="ECO:0000256" key="3">
    <source>
        <dbReference type="ARBA" id="ARBA00004648"/>
    </source>
</evidence>
<evidence type="ECO:0000256" key="12">
    <source>
        <dbReference type="SAM" id="MobiDB-lite"/>
    </source>
</evidence>
<feature type="region of interest" description="Disordered" evidence="12">
    <location>
        <begin position="250"/>
        <end position="281"/>
    </location>
</feature>
<dbReference type="EMBL" id="BTRK01000005">
    <property type="protein sequence ID" value="GMR54106.1"/>
    <property type="molecule type" value="Genomic_DNA"/>
</dbReference>
<evidence type="ECO:0000256" key="8">
    <source>
        <dbReference type="ARBA" id="ARBA00022692"/>
    </source>
</evidence>
<comment type="subcellular location">
    <subcellularLocation>
        <location evidence="1">Cell membrane</location>
        <topology evidence="1">Single-pass type II membrane protein</topology>
    </subcellularLocation>
    <subcellularLocation>
        <location evidence="3">Endoplasmic reticulum membrane</location>
        <topology evidence="3">Single-pass type II membrane protein</topology>
    </subcellularLocation>
    <subcellularLocation>
        <location evidence="2">Secreted</location>
        <location evidence="2">Extracellular exosome</location>
    </subcellularLocation>
</comment>
<keyword evidence="9" id="KW-0256">Endoplasmic reticulum</keyword>
<keyword evidence="7" id="KW-0964">Secreted</keyword>
<evidence type="ECO:0000256" key="10">
    <source>
        <dbReference type="ARBA" id="ARBA00022989"/>
    </source>
</evidence>
<evidence type="ECO:0000256" key="5">
    <source>
        <dbReference type="ARBA" id="ARBA00014380"/>
    </source>
</evidence>
<evidence type="ECO:0000313" key="15">
    <source>
        <dbReference type="Proteomes" id="UP001328107"/>
    </source>
</evidence>
<evidence type="ECO:0000256" key="7">
    <source>
        <dbReference type="ARBA" id="ARBA00022525"/>
    </source>
</evidence>
<evidence type="ECO:0000256" key="4">
    <source>
        <dbReference type="ARBA" id="ARBA00011024"/>
    </source>
</evidence>
<sequence length="317" mass="35377">MDLVVWFALGTLAVIFFLALVILIALIWRRHQQKLAFNRADTFIFKKTRDDQVDKLVELAPLLNSELDKREWGDGEEAPFSDVIAILKLTTEVVKILSEVGLTRASSKIYEVIAQAMFRVDTHFHELLEFVPSSENDIRVIEARALTLTTTVWSLNAAFTLHGFEQAKEVEDKVIEMYSRVDKLRQQCPDYAGRRRAEQPGGEEHEDKTELQATDEVNDSPPSTSTAFVQHLPSKIEVQAEVNQLPVENEETASSPCNGDEAVIASPPYDNNGSPSKPECVLIATENGSPRKTFVEEISLPKSVEDGVPNSIIPQSS</sequence>
<evidence type="ECO:0000256" key="2">
    <source>
        <dbReference type="ARBA" id="ARBA00004550"/>
    </source>
</evidence>
<dbReference type="InterPro" id="IPR029668">
    <property type="entry name" value="TMEM98"/>
</dbReference>
<dbReference type="GO" id="GO:0005886">
    <property type="term" value="C:plasma membrane"/>
    <property type="evidence" value="ECO:0007669"/>
    <property type="project" value="UniProtKB-SubCell"/>
</dbReference>
<dbReference type="GO" id="GO:0005789">
    <property type="term" value="C:endoplasmic reticulum membrane"/>
    <property type="evidence" value="ECO:0007669"/>
    <property type="project" value="UniProtKB-SubCell"/>
</dbReference>
<evidence type="ECO:0000256" key="1">
    <source>
        <dbReference type="ARBA" id="ARBA00004401"/>
    </source>
</evidence>
<feature type="transmembrane region" description="Helical" evidence="13">
    <location>
        <begin position="6"/>
        <end position="28"/>
    </location>
</feature>
<keyword evidence="8 13" id="KW-0812">Transmembrane</keyword>
<evidence type="ECO:0000256" key="6">
    <source>
        <dbReference type="ARBA" id="ARBA00022475"/>
    </source>
</evidence>